<dbReference type="Gene3D" id="3.90.190.10">
    <property type="entry name" value="Protein tyrosine phosphatase superfamily"/>
    <property type="match status" value="1"/>
</dbReference>
<reference evidence="1 2" key="1">
    <citation type="submission" date="2024-05" db="EMBL/GenBank/DDBJ databases">
        <authorList>
            <person name="Wallberg A."/>
        </authorList>
    </citation>
    <scope>NUCLEOTIDE SEQUENCE [LARGE SCALE GENOMIC DNA]</scope>
</reference>
<sequence>ESWAAERAVCRAPDPLEWGSAPPSCTTAAALHNLLTDGFYAPYSANPRYLLLIDCRDPKAFTKRRLHTAYWHGALHTAPPPDTVHTIVLYDDRPRKGKPEQGDKDALAMLYHDLRKQKLDPMVVVGGWQNLENTCSHLMVNGAAAPDEAGTPWYPALVVPGLLYLGHAEMAQDPRVLAALRVTHVVAVTECLPPRVLPAMNYLVVPVPEEDPVITPIKKGSSQVTYI</sequence>
<dbReference type="InterPro" id="IPR036873">
    <property type="entry name" value="Rhodanese-like_dom_sf"/>
</dbReference>
<evidence type="ECO:0000313" key="1">
    <source>
        <dbReference type="EMBL" id="CAL4114179.1"/>
    </source>
</evidence>
<keyword evidence="2" id="KW-1185">Reference proteome</keyword>
<feature type="non-terminal residue" evidence="1">
    <location>
        <position position="227"/>
    </location>
</feature>
<feature type="non-terminal residue" evidence="1">
    <location>
        <position position="1"/>
    </location>
</feature>
<dbReference type="InterPro" id="IPR029021">
    <property type="entry name" value="Prot-tyrosine_phosphatase-like"/>
</dbReference>
<dbReference type="EMBL" id="CAXKWB010015676">
    <property type="protein sequence ID" value="CAL4114179.1"/>
    <property type="molecule type" value="Genomic_DNA"/>
</dbReference>
<proteinExistence type="predicted"/>
<accession>A0AAV2R854</accession>
<evidence type="ECO:0000313" key="2">
    <source>
        <dbReference type="Proteomes" id="UP001497623"/>
    </source>
</evidence>
<organism evidence="1 2">
    <name type="scientific">Meganyctiphanes norvegica</name>
    <name type="common">Northern krill</name>
    <name type="synonym">Thysanopoda norvegica</name>
    <dbReference type="NCBI Taxonomy" id="48144"/>
    <lineage>
        <taxon>Eukaryota</taxon>
        <taxon>Metazoa</taxon>
        <taxon>Ecdysozoa</taxon>
        <taxon>Arthropoda</taxon>
        <taxon>Crustacea</taxon>
        <taxon>Multicrustacea</taxon>
        <taxon>Malacostraca</taxon>
        <taxon>Eumalacostraca</taxon>
        <taxon>Eucarida</taxon>
        <taxon>Euphausiacea</taxon>
        <taxon>Euphausiidae</taxon>
        <taxon>Meganyctiphanes</taxon>
    </lineage>
</organism>
<dbReference type="AlphaFoldDB" id="A0AAV2R854"/>
<dbReference type="Proteomes" id="UP001497623">
    <property type="component" value="Unassembled WGS sequence"/>
</dbReference>
<protein>
    <submittedName>
        <fullName evidence="1">Uncharacterized protein</fullName>
    </submittedName>
</protein>
<gene>
    <name evidence="1" type="ORF">MNOR_LOCUS20353</name>
</gene>
<comment type="caution">
    <text evidence="1">The sequence shown here is derived from an EMBL/GenBank/DDBJ whole genome shotgun (WGS) entry which is preliminary data.</text>
</comment>
<name>A0AAV2R854_MEGNR</name>
<dbReference type="SUPFAM" id="SSF52821">
    <property type="entry name" value="Rhodanese/Cell cycle control phosphatase"/>
    <property type="match status" value="1"/>
</dbReference>